<dbReference type="EMBL" id="LXQA010577814">
    <property type="protein sequence ID" value="MCI60223.1"/>
    <property type="molecule type" value="Genomic_DNA"/>
</dbReference>
<name>A0A392TGH0_9FABA</name>
<dbReference type="Proteomes" id="UP000265520">
    <property type="component" value="Unassembled WGS sequence"/>
</dbReference>
<sequence length="89" mass="10320">VVVKKPCEKKVASEREEEEIEEKIEGEVEQKSECEIKEEVTSEIEGEVEKQKRVNEDSSVKKVKKSLVDEPKCQDPSPYARVSFPRRKK</sequence>
<organism evidence="2 3">
    <name type="scientific">Trifolium medium</name>
    <dbReference type="NCBI Taxonomy" id="97028"/>
    <lineage>
        <taxon>Eukaryota</taxon>
        <taxon>Viridiplantae</taxon>
        <taxon>Streptophyta</taxon>
        <taxon>Embryophyta</taxon>
        <taxon>Tracheophyta</taxon>
        <taxon>Spermatophyta</taxon>
        <taxon>Magnoliopsida</taxon>
        <taxon>eudicotyledons</taxon>
        <taxon>Gunneridae</taxon>
        <taxon>Pentapetalae</taxon>
        <taxon>rosids</taxon>
        <taxon>fabids</taxon>
        <taxon>Fabales</taxon>
        <taxon>Fabaceae</taxon>
        <taxon>Papilionoideae</taxon>
        <taxon>50 kb inversion clade</taxon>
        <taxon>NPAAA clade</taxon>
        <taxon>Hologalegina</taxon>
        <taxon>IRL clade</taxon>
        <taxon>Trifolieae</taxon>
        <taxon>Trifolium</taxon>
    </lineage>
</organism>
<proteinExistence type="predicted"/>
<evidence type="ECO:0000313" key="3">
    <source>
        <dbReference type="Proteomes" id="UP000265520"/>
    </source>
</evidence>
<keyword evidence="3" id="KW-1185">Reference proteome</keyword>
<accession>A0A392TGH0</accession>
<dbReference type="AlphaFoldDB" id="A0A392TGH0"/>
<reference evidence="2 3" key="1">
    <citation type="journal article" date="2018" name="Front. Plant Sci.">
        <title>Red Clover (Trifolium pratense) and Zigzag Clover (T. medium) - A Picture of Genomic Similarities and Differences.</title>
        <authorList>
            <person name="Dluhosova J."/>
            <person name="Istvanek J."/>
            <person name="Nedelnik J."/>
            <person name="Repkova J."/>
        </authorList>
    </citation>
    <scope>NUCLEOTIDE SEQUENCE [LARGE SCALE GENOMIC DNA]</scope>
    <source>
        <strain evidence="3">cv. 10/8</strain>
        <tissue evidence="2">Leaf</tissue>
    </source>
</reference>
<evidence type="ECO:0000313" key="2">
    <source>
        <dbReference type="EMBL" id="MCI60223.1"/>
    </source>
</evidence>
<feature type="non-terminal residue" evidence="2">
    <location>
        <position position="89"/>
    </location>
</feature>
<feature type="compositionally biased region" description="Basic and acidic residues" evidence="1">
    <location>
        <begin position="59"/>
        <end position="73"/>
    </location>
</feature>
<feature type="region of interest" description="Disordered" evidence="1">
    <location>
        <begin position="59"/>
        <end position="89"/>
    </location>
</feature>
<comment type="caution">
    <text evidence="2">The sequence shown here is derived from an EMBL/GenBank/DDBJ whole genome shotgun (WGS) entry which is preliminary data.</text>
</comment>
<evidence type="ECO:0000256" key="1">
    <source>
        <dbReference type="SAM" id="MobiDB-lite"/>
    </source>
</evidence>
<feature type="non-terminal residue" evidence="2">
    <location>
        <position position="1"/>
    </location>
</feature>
<protein>
    <submittedName>
        <fullName evidence="2">Uncharacterized protein</fullName>
    </submittedName>
</protein>